<evidence type="ECO:0000256" key="1">
    <source>
        <dbReference type="ARBA" id="ARBA00022603"/>
    </source>
</evidence>
<dbReference type="GO" id="GO:0008276">
    <property type="term" value="F:protein methyltransferase activity"/>
    <property type="evidence" value="ECO:0007669"/>
    <property type="project" value="TreeGrafter"/>
</dbReference>
<keyword evidence="1 3" id="KW-0489">Methyltransferase</keyword>
<evidence type="ECO:0000313" key="3">
    <source>
        <dbReference type="EMBL" id="RKQ86512.1"/>
    </source>
</evidence>
<accession>A0A660L0V7</accession>
<evidence type="ECO:0000256" key="2">
    <source>
        <dbReference type="ARBA" id="ARBA00022679"/>
    </source>
</evidence>
<dbReference type="PANTHER" id="PTHR43648">
    <property type="entry name" value="ELECTRON TRANSFER FLAVOPROTEIN BETA SUBUNIT LYSINE METHYLTRANSFERASE"/>
    <property type="match status" value="1"/>
</dbReference>
<keyword evidence="2 3" id="KW-0808">Transferase</keyword>
<dbReference type="GO" id="GO:0005840">
    <property type="term" value="C:ribosome"/>
    <property type="evidence" value="ECO:0007669"/>
    <property type="project" value="UniProtKB-KW"/>
</dbReference>
<keyword evidence="3" id="KW-0687">Ribonucleoprotein</keyword>
<keyword evidence="3" id="KW-0689">Ribosomal protein</keyword>
<proteinExistence type="predicted"/>
<dbReference type="SUPFAM" id="SSF53335">
    <property type="entry name" value="S-adenosyl-L-methionine-dependent methyltransferases"/>
    <property type="match status" value="1"/>
</dbReference>
<evidence type="ECO:0000313" key="4">
    <source>
        <dbReference type="Proteomes" id="UP000278962"/>
    </source>
</evidence>
<organism evidence="3 4">
    <name type="scientific">Solirubrobacter pauli</name>
    <dbReference type="NCBI Taxonomy" id="166793"/>
    <lineage>
        <taxon>Bacteria</taxon>
        <taxon>Bacillati</taxon>
        <taxon>Actinomycetota</taxon>
        <taxon>Thermoleophilia</taxon>
        <taxon>Solirubrobacterales</taxon>
        <taxon>Solirubrobacteraceae</taxon>
        <taxon>Solirubrobacter</taxon>
    </lineage>
</organism>
<dbReference type="InterPro" id="IPR029063">
    <property type="entry name" value="SAM-dependent_MTases_sf"/>
</dbReference>
<gene>
    <name evidence="3" type="ORF">C8N24_4525</name>
</gene>
<protein>
    <submittedName>
        <fullName evidence="3">Ribosomal protein L11 methyltransferase</fullName>
    </submittedName>
</protein>
<dbReference type="AlphaFoldDB" id="A0A660L0V7"/>
<reference evidence="3 4" key="1">
    <citation type="submission" date="2018-10" db="EMBL/GenBank/DDBJ databases">
        <title>Genomic Encyclopedia of Archaeal and Bacterial Type Strains, Phase II (KMG-II): from individual species to whole genera.</title>
        <authorList>
            <person name="Goeker M."/>
        </authorList>
    </citation>
    <scope>NUCLEOTIDE SEQUENCE [LARGE SCALE GENOMIC DNA]</scope>
    <source>
        <strain evidence="3 4">DSM 14954</strain>
    </source>
</reference>
<dbReference type="InterPro" id="IPR050078">
    <property type="entry name" value="Ribosomal_L11_MeTrfase_PrmA"/>
</dbReference>
<dbReference type="Gene3D" id="3.40.50.150">
    <property type="entry name" value="Vaccinia Virus protein VP39"/>
    <property type="match status" value="1"/>
</dbReference>
<dbReference type="GO" id="GO:0032259">
    <property type="term" value="P:methylation"/>
    <property type="evidence" value="ECO:0007669"/>
    <property type="project" value="UniProtKB-KW"/>
</dbReference>
<dbReference type="PANTHER" id="PTHR43648:SF1">
    <property type="entry name" value="ELECTRON TRANSFER FLAVOPROTEIN BETA SUBUNIT LYSINE METHYLTRANSFERASE"/>
    <property type="match status" value="1"/>
</dbReference>
<dbReference type="EMBL" id="RBIL01000002">
    <property type="protein sequence ID" value="RKQ86512.1"/>
    <property type="molecule type" value="Genomic_DNA"/>
</dbReference>
<dbReference type="Proteomes" id="UP000278962">
    <property type="component" value="Unassembled WGS sequence"/>
</dbReference>
<dbReference type="CDD" id="cd02440">
    <property type="entry name" value="AdoMet_MTases"/>
    <property type="match status" value="1"/>
</dbReference>
<dbReference type="OrthoDB" id="21342at2"/>
<name>A0A660L0V7_9ACTN</name>
<sequence length="249" mass="26369">MIRLGIRVRAADAEVAYARLEPLLAGGFEEIEDGEHVELVVYGDAFGDIVFPELVSQSRTPVADGWETAWHKHLEPVTVGKLTVRPPWLPGPGLVVDPGDTFGLASHPTTKLCLQLLQELPPTPLADWGCGSGVLSVAAAHLGFAPVTAIELDPGAVATARKNGVDAHVADVTEAPPWARTVVANVTAALLGKMTGIPGPPETPVTLIVSGVIVDHADVPRTIFEPLGFTEADRRERDGWVAVRLETNA</sequence>
<keyword evidence="4" id="KW-1185">Reference proteome</keyword>
<dbReference type="RefSeq" id="WP_121254307.1">
    <property type="nucleotide sequence ID" value="NZ_RBIL01000002.1"/>
</dbReference>
<comment type="caution">
    <text evidence="3">The sequence shown here is derived from an EMBL/GenBank/DDBJ whole genome shotgun (WGS) entry which is preliminary data.</text>
</comment>
<dbReference type="Pfam" id="PF06325">
    <property type="entry name" value="PrmA"/>
    <property type="match status" value="1"/>
</dbReference>